<feature type="coiled-coil region" evidence="1">
    <location>
        <begin position="179"/>
        <end position="206"/>
    </location>
</feature>
<dbReference type="Gene3D" id="1.10.10.60">
    <property type="entry name" value="Homeodomain-like"/>
    <property type="match status" value="1"/>
</dbReference>
<organism evidence="2 3">
    <name type="scientific">Acidovorax delafieldii 2AN</name>
    <dbReference type="NCBI Taxonomy" id="573060"/>
    <lineage>
        <taxon>Bacteria</taxon>
        <taxon>Pseudomonadati</taxon>
        <taxon>Pseudomonadota</taxon>
        <taxon>Betaproteobacteria</taxon>
        <taxon>Burkholderiales</taxon>
        <taxon>Comamonadaceae</taxon>
        <taxon>Acidovorax</taxon>
    </lineage>
</organism>
<gene>
    <name evidence="2" type="ORF">AcdelDRAFT_4623</name>
</gene>
<proteinExistence type="predicted"/>
<dbReference type="GO" id="GO:0003677">
    <property type="term" value="F:DNA binding"/>
    <property type="evidence" value="ECO:0007669"/>
    <property type="project" value="InterPro"/>
</dbReference>
<keyword evidence="3" id="KW-1185">Reference proteome</keyword>
<dbReference type="SUPFAM" id="SSF46689">
    <property type="entry name" value="Homeodomain-like"/>
    <property type="match status" value="1"/>
</dbReference>
<dbReference type="Proteomes" id="UP000003856">
    <property type="component" value="Unassembled WGS sequence"/>
</dbReference>
<name>C5TCJ2_ACIDE</name>
<evidence type="ECO:0000313" key="3">
    <source>
        <dbReference type="Proteomes" id="UP000003856"/>
    </source>
</evidence>
<dbReference type="GO" id="GO:0006313">
    <property type="term" value="P:DNA transposition"/>
    <property type="evidence" value="ECO:0007669"/>
    <property type="project" value="InterPro"/>
</dbReference>
<comment type="caution">
    <text evidence="2">The sequence shown here is derived from an EMBL/GenBank/DDBJ whole genome shotgun (WGS) entry which is preliminary data.</text>
</comment>
<dbReference type="PANTHER" id="PTHR33215">
    <property type="entry name" value="PROTEIN DISTAL ANTENNA"/>
    <property type="match status" value="1"/>
</dbReference>
<keyword evidence="1" id="KW-0175">Coiled coil</keyword>
<dbReference type="AlphaFoldDB" id="C5TCJ2"/>
<dbReference type="InterPro" id="IPR051839">
    <property type="entry name" value="RD_transcriptional_regulator"/>
</dbReference>
<dbReference type="InterPro" id="IPR009057">
    <property type="entry name" value="Homeodomain-like_sf"/>
</dbReference>
<sequence>MYSYEDRIRAVELFIRLGMRVRPTIRQLGYPTKNSLKGWYREYQQRQDLPKSYAEREPKFSQAQKAAALEHYLAHDRCIAATMRALGYPGRGTLTKWIRDAIPEARKAIVGSVGQRRYPESLKQTGVVKLCTRQESAQAVADKLGVCRPTLYNWKNQLLGREAPASMKHTHRSPQQRERDELELQVATLRREVRQLRLEQELLNKANELLKKWPGRQSAAPVQPGEDTAD</sequence>
<dbReference type="PANTHER" id="PTHR33215:SF13">
    <property type="entry name" value="PROTEIN DISTAL ANTENNA"/>
    <property type="match status" value="1"/>
</dbReference>
<dbReference type="Pfam" id="PF01527">
    <property type="entry name" value="HTH_Tnp_1"/>
    <property type="match status" value="1"/>
</dbReference>
<accession>C5TCJ2</accession>
<reference evidence="2 3" key="1">
    <citation type="submission" date="2009-05" db="EMBL/GenBank/DDBJ databases">
        <title>The draft genome of Acidovorax delafieldii 2AN.</title>
        <authorList>
            <consortium name="US DOE Joint Genome Institute (JGI-PGF)"/>
            <person name="Lucas S."/>
            <person name="Copeland A."/>
            <person name="Lapidus A."/>
            <person name="Glavina del Rio T."/>
            <person name="Tice H."/>
            <person name="Bruce D."/>
            <person name="Goodwin L."/>
            <person name="Pitluck S."/>
            <person name="Larimer F."/>
            <person name="Land M.L."/>
            <person name="Hauser L."/>
            <person name="Shelobolina E.S."/>
            <person name="Picardal F."/>
            <person name="Roden E."/>
            <person name="Emerson D."/>
        </authorList>
    </citation>
    <scope>NUCLEOTIDE SEQUENCE [LARGE SCALE GENOMIC DNA]</scope>
    <source>
        <strain evidence="2 3">2AN</strain>
    </source>
</reference>
<evidence type="ECO:0000313" key="2">
    <source>
        <dbReference type="EMBL" id="EER57804.1"/>
    </source>
</evidence>
<protein>
    <submittedName>
        <fullName evidence="2">Transposase IS3/IS911 family protein</fullName>
    </submittedName>
</protein>
<dbReference type="InterPro" id="IPR002514">
    <property type="entry name" value="Transposase_8"/>
</dbReference>
<dbReference type="GO" id="GO:0004803">
    <property type="term" value="F:transposase activity"/>
    <property type="evidence" value="ECO:0007669"/>
    <property type="project" value="InterPro"/>
</dbReference>
<evidence type="ECO:0000256" key="1">
    <source>
        <dbReference type="SAM" id="Coils"/>
    </source>
</evidence>
<dbReference type="EMBL" id="ACQT01000468">
    <property type="protein sequence ID" value="EER57804.1"/>
    <property type="molecule type" value="Genomic_DNA"/>
</dbReference>
<dbReference type="PATRIC" id="fig|573060.9.peg.285"/>